<gene>
    <name evidence="1" type="ORF">FOC40_10380</name>
</gene>
<dbReference type="RefSeq" id="WP_004565455.1">
    <property type="nucleotide sequence ID" value="NZ_CP046315.1"/>
</dbReference>
<reference evidence="1 2" key="1">
    <citation type="submission" date="2019-11" db="EMBL/GenBank/DDBJ databases">
        <title>FDA dAtabase for Regulatory Grade micrObial Sequences (FDA-ARGOS): Supporting development and validation of Infectious Disease Dx tests.</title>
        <authorList>
            <person name="Stonesifer R."/>
            <person name="Tallon L."/>
            <person name="Sadzewicz L."/>
            <person name="Vavikolanu K."/>
            <person name="Mehta A."/>
            <person name="Aluvathingal J."/>
            <person name="Nadendla S."/>
            <person name="Myers T."/>
            <person name="Yan Y."/>
            <person name="Sichtig H."/>
        </authorList>
    </citation>
    <scope>NUCLEOTIDE SEQUENCE [LARGE SCALE GENOMIC DNA]</scope>
    <source>
        <strain evidence="1 2">FDAARGOS_732</strain>
    </source>
</reference>
<accession>A0A857A8M4</accession>
<name>A0A857A8M4_9ACTO</name>
<sequence>MTPGFSLRRIFNHRRYFYARVALDPQQALDLCIGYWVSTGAWGETPGMREQLAQQGWVGTEITTGSDARHIAVSSVFDEISPFGVFPSAAPRNVKRVRQENTPILIASRSCSVAGRPASELWCCEARILHDERWGTDAFIDMSFRELAGDLQCQGLLLEAPRFFHGGDLPKDHLFTRENVLSMRKAAKKESRRRR</sequence>
<dbReference type="Proteomes" id="UP000424490">
    <property type="component" value="Chromosome"/>
</dbReference>
<dbReference type="AlphaFoldDB" id="A0A857A8M4"/>
<protein>
    <submittedName>
        <fullName evidence="1">Uncharacterized protein</fullName>
    </submittedName>
</protein>
<evidence type="ECO:0000313" key="1">
    <source>
        <dbReference type="EMBL" id="QGS11762.1"/>
    </source>
</evidence>
<dbReference type="EMBL" id="CP046315">
    <property type="protein sequence ID" value="QGS11762.1"/>
    <property type="molecule type" value="Genomic_DNA"/>
</dbReference>
<proteinExistence type="predicted"/>
<evidence type="ECO:0000313" key="2">
    <source>
        <dbReference type="Proteomes" id="UP000424490"/>
    </source>
</evidence>
<organism evidence="1 2">
    <name type="scientific">Schaalia odontolytica</name>
    <dbReference type="NCBI Taxonomy" id="1660"/>
    <lineage>
        <taxon>Bacteria</taxon>
        <taxon>Bacillati</taxon>
        <taxon>Actinomycetota</taxon>
        <taxon>Actinomycetes</taxon>
        <taxon>Actinomycetales</taxon>
        <taxon>Actinomycetaceae</taxon>
        <taxon>Schaalia</taxon>
    </lineage>
</organism>